<dbReference type="InterPro" id="IPR016024">
    <property type="entry name" value="ARM-type_fold"/>
</dbReference>
<dbReference type="Gene3D" id="1.25.10.10">
    <property type="entry name" value="Leucine-rich Repeat Variant"/>
    <property type="match status" value="1"/>
</dbReference>
<dbReference type="SUPFAM" id="SSF46626">
    <property type="entry name" value="Cytochrome c"/>
    <property type="match status" value="1"/>
</dbReference>
<evidence type="ECO:0000256" key="4">
    <source>
        <dbReference type="PROSITE-ProRule" id="PRU00433"/>
    </source>
</evidence>
<dbReference type="Gene3D" id="2.120.10.30">
    <property type="entry name" value="TolB, C-terminal domain"/>
    <property type="match status" value="1"/>
</dbReference>
<keyword evidence="1 4" id="KW-0349">Heme</keyword>
<evidence type="ECO:0000313" key="7">
    <source>
        <dbReference type="Proteomes" id="UP000680038"/>
    </source>
</evidence>
<dbReference type="GO" id="GO:0020037">
    <property type="term" value="F:heme binding"/>
    <property type="evidence" value="ECO:0007669"/>
    <property type="project" value="InterPro"/>
</dbReference>
<dbReference type="InterPro" id="IPR013427">
    <property type="entry name" value="Haem-bd_dom_put"/>
</dbReference>
<dbReference type="PANTHER" id="PTHR33546">
    <property type="entry name" value="LARGE, MULTIFUNCTIONAL SECRETED PROTEIN-RELATED"/>
    <property type="match status" value="1"/>
</dbReference>
<keyword evidence="2 4" id="KW-0479">Metal-binding</keyword>
<sequence>MKALPLVILLFLFNLGFIFYKSEPTPATTLVKDEALKLVADEQQQTISVFRAGGKTPILVQNVKQDFRPYLHPIVAPDGKGILTEYSPGHHKHQTGIYWGYTRVNGRDYFHHPDKDYWRKVSSSVVVAQGDEVKWQTVYDLLDSTGKAVLTETQNWSMREKDGKYLLDLEWNGEAQTDVTIGKYDYGGLFVRMPWKPGINGEVVNAARQKNEKAEGQPAMWVDIAMQVEGRNDLAHIAIFDHPENKGYPQTWRVDGQLGAGPARARKADWHIKKGETEVIRHELVVYSGVLNDVKLTETWEEYSGKKGMYSTAALWAIAQKEGREAKFLSPAEAVAAMTVKDGFKVNVFAAEPMMTQPMAFCWDDKGRLWIAENRDYESRGKGFSNAGDSRILILEDTDKDGVADTRKVFMEGIAFPSAIAVGFDGVFIGAPPNLLFVPDKNGDDKADTEDIQIRLTGWGIRDRHETINSFHWGPDGWLYGLQGFATPSKVGKPKGQGKIYRHNDPFPENIPVEDGVDINGGVWRYHPTRDKFEVVAHGFSNPWGVDYDAKGQLLITACVIPHLWHVIPGGIYHRQGGQHFNPYVYSDIKTIADHSHRSAHGGARVYLSDAFPKAEYGKIFMCNIHEHGILSDILEKKGSGFSGKHGDEFLMANNAQWVGFSMEIGPEGGLYALDWHDADICGSDVLNENTGRVFRVMPKVSQAENWEGRYGDLSKMTDEKLAQLQTSSSEWHVRRARIVLQNRASHKPISADAVSVLNKLYNTAANADHRLRAMWALQITNNLKSADLLAALKDRDEYIRSWAIQFLCEEMKPGEEAIRKFADMARTDPSPVVRLYLASALQRLSPMSRWQIVEGLASHAEDSEDHNIPKMLWYGAEPLVKSDPAKVLKLASASKIPMFAQFSARRAVDADAVDALVASLTIPSPARIHLLEGMRDAIEGRTDIKTPGGWAAVHAKLKQAGGPQAAIASEISQHFGGTEAARNLMATLKNTSLPLVQRQKAIQALATQQRAELLPELPRLLKDDQLRFDALRAVASFDHEPLGKQILSQYATLSKPEKAEAINTLAARPKYGWLLTQAIAKKEIPRNDIAPYIARQLRRVVGSGFVEVWGPIDHVALDEKAYTKYRTLLSDKAIAAGNPAKGRLVFKNTCWPCHKMYGEGGIIGPELTGSNRSNLDYLLGNVLDPSGEIQDDYKMVVITTRDGRTFVGNVAKETERQITLRVVGQDAVVVNKSDVQSREVTPTSMMPSGLFETLSEKEIIDLVTYMRTKTQVQLPK</sequence>
<dbReference type="Gene3D" id="1.10.760.10">
    <property type="entry name" value="Cytochrome c-like domain"/>
    <property type="match status" value="1"/>
</dbReference>
<protein>
    <recommendedName>
        <fullName evidence="5">Cytochrome c domain-containing protein</fullName>
    </recommendedName>
</protein>
<dbReference type="Pfam" id="PF14100">
    <property type="entry name" value="DUF6807"/>
    <property type="match status" value="1"/>
</dbReference>
<proteinExistence type="predicted"/>
<dbReference type="Pfam" id="PF23500">
    <property type="entry name" value="DUF7133"/>
    <property type="match status" value="1"/>
</dbReference>
<dbReference type="InterPro" id="IPR055557">
    <property type="entry name" value="DUF7133"/>
</dbReference>
<keyword evidence="7" id="KW-1185">Reference proteome</keyword>
<dbReference type="NCBIfam" id="TIGR02603">
    <property type="entry name" value="CxxCH_TIGR02603"/>
    <property type="match status" value="1"/>
</dbReference>
<reference evidence="6" key="1">
    <citation type="submission" date="2021-04" db="EMBL/GenBank/DDBJ databases">
        <authorList>
            <person name="Rodrigo-Torres L."/>
            <person name="Arahal R. D."/>
            <person name="Lucena T."/>
        </authorList>
    </citation>
    <scope>NUCLEOTIDE SEQUENCE</scope>
    <source>
        <strain evidence="6">CECT 9275</strain>
    </source>
</reference>
<evidence type="ECO:0000256" key="3">
    <source>
        <dbReference type="ARBA" id="ARBA00023004"/>
    </source>
</evidence>
<dbReference type="InterPro" id="IPR011041">
    <property type="entry name" value="Quinoprot_gluc/sorb_DH_b-prop"/>
</dbReference>
<dbReference type="EMBL" id="CAJRAF010000004">
    <property type="protein sequence ID" value="CAG5017296.1"/>
    <property type="molecule type" value="Genomic_DNA"/>
</dbReference>
<dbReference type="PANTHER" id="PTHR33546:SF1">
    <property type="entry name" value="LARGE, MULTIFUNCTIONAL SECRETED PROTEIN"/>
    <property type="match status" value="1"/>
</dbReference>
<keyword evidence="3 4" id="KW-0408">Iron</keyword>
<dbReference type="AlphaFoldDB" id="A0A916JI37"/>
<dbReference type="InterPro" id="IPR029475">
    <property type="entry name" value="DUF6807"/>
</dbReference>
<gene>
    <name evidence="6" type="ORF">DYBT9275_05742</name>
</gene>
<evidence type="ECO:0000256" key="2">
    <source>
        <dbReference type="ARBA" id="ARBA00022723"/>
    </source>
</evidence>
<evidence type="ECO:0000259" key="5">
    <source>
        <dbReference type="PROSITE" id="PS51007"/>
    </source>
</evidence>
<dbReference type="SUPFAM" id="SSF48371">
    <property type="entry name" value="ARM repeat"/>
    <property type="match status" value="1"/>
</dbReference>
<comment type="caution">
    <text evidence="6">The sequence shown here is derived from an EMBL/GenBank/DDBJ whole genome shotgun (WGS) entry which is preliminary data.</text>
</comment>
<dbReference type="GO" id="GO:0046872">
    <property type="term" value="F:metal ion binding"/>
    <property type="evidence" value="ECO:0007669"/>
    <property type="project" value="UniProtKB-KW"/>
</dbReference>
<feature type="domain" description="Cytochrome c" evidence="5">
    <location>
        <begin position="1138"/>
        <end position="1271"/>
    </location>
</feature>
<dbReference type="InterPro" id="IPR013428">
    <property type="entry name" value="Membrane-bound_put_N"/>
</dbReference>
<evidence type="ECO:0000313" key="6">
    <source>
        <dbReference type="EMBL" id="CAG5017296.1"/>
    </source>
</evidence>
<accession>A0A916JI37</accession>
<dbReference type="InterPro" id="IPR036909">
    <property type="entry name" value="Cyt_c-like_dom_sf"/>
</dbReference>
<dbReference type="InterPro" id="IPR011042">
    <property type="entry name" value="6-blade_b-propeller_TolB-like"/>
</dbReference>
<dbReference type="PROSITE" id="PS51007">
    <property type="entry name" value="CYTC"/>
    <property type="match status" value="1"/>
</dbReference>
<dbReference type="Proteomes" id="UP000680038">
    <property type="component" value="Unassembled WGS sequence"/>
</dbReference>
<organism evidence="6 7">
    <name type="scientific">Dyadobacter helix</name>
    <dbReference type="NCBI Taxonomy" id="2822344"/>
    <lineage>
        <taxon>Bacteria</taxon>
        <taxon>Pseudomonadati</taxon>
        <taxon>Bacteroidota</taxon>
        <taxon>Cytophagia</taxon>
        <taxon>Cytophagales</taxon>
        <taxon>Spirosomataceae</taxon>
        <taxon>Dyadobacter</taxon>
    </lineage>
</organism>
<dbReference type="RefSeq" id="WP_215242084.1">
    <property type="nucleotide sequence ID" value="NZ_CAJRAF010000004.1"/>
</dbReference>
<evidence type="ECO:0000256" key="1">
    <source>
        <dbReference type="ARBA" id="ARBA00022617"/>
    </source>
</evidence>
<dbReference type="InterPro" id="IPR009056">
    <property type="entry name" value="Cyt_c-like_dom"/>
</dbReference>
<dbReference type="GO" id="GO:0009055">
    <property type="term" value="F:electron transfer activity"/>
    <property type="evidence" value="ECO:0007669"/>
    <property type="project" value="InterPro"/>
</dbReference>
<name>A0A916JI37_9BACT</name>
<dbReference type="SUPFAM" id="SSF50952">
    <property type="entry name" value="Soluble quinoprotein glucose dehydrogenase"/>
    <property type="match status" value="1"/>
</dbReference>
<dbReference type="NCBIfam" id="TIGR02604">
    <property type="entry name" value="Piru_Ver_Nterm"/>
    <property type="match status" value="1"/>
</dbReference>
<dbReference type="InterPro" id="IPR011989">
    <property type="entry name" value="ARM-like"/>
</dbReference>